<organism evidence="2 3">
    <name type="scientific">Sedimentitalea nanhaiensis</name>
    <dbReference type="NCBI Taxonomy" id="999627"/>
    <lineage>
        <taxon>Bacteria</taxon>
        <taxon>Pseudomonadati</taxon>
        <taxon>Pseudomonadota</taxon>
        <taxon>Alphaproteobacteria</taxon>
        <taxon>Rhodobacterales</taxon>
        <taxon>Paracoccaceae</taxon>
        <taxon>Sedimentitalea</taxon>
    </lineage>
</organism>
<evidence type="ECO:0000313" key="3">
    <source>
        <dbReference type="Proteomes" id="UP000182466"/>
    </source>
</evidence>
<protein>
    <submittedName>
        <fullName evidence="2">NAD(P)-dependent dehydrogenase, short-chain alcohol dehydrogenase family</fullName>
    </submittedName>
</protein>
<dbReference type="PRINTS" id="PR00080">
    <property type="entry name" value="SDRFAMILY"/>
</dbReference>
<dbReference type="PANTHER" id="PTHR42760">
    <property type="entry name" value="SHORT-CHAIN DEHYDROGENASES/REDUCTASES FAMILY MEMBER"/>
    <property type="match status" value="1"/>
</dbReference>
<sequence length="231" mass="23308">MTRNVMVVGGTSGIGRAIATGFLEAGDSVTVTGHAAVDDLPDGMGQARLDVRDAAAVSAFFAPVSRLDVLVNCAGVIRRGGAEFTADGFADVIDINLNGSQRCCAAAHEALKAASGCVINTASMLTWFGSAVSPGYAASKGGIGQLTRSLAMAWAGDGIRVNALAPGWIATPLTQALGEDAERSAVILGRTPMNRWGQPEDLVGPALFLASAAASFVTGAILPVDGGYSAA</sequence>
<dbReference type="InterPro" id="IPR036291">
    <property type="entry name" value="NAD(P)-bd_dom_sf"/>
</dbReference>
<dbReference type="PROSITE" id="PS00061">
    <property type="entry name" value="ADH_SHORT"/>
    <property type="match status" value="1"/>
</dbReference>
<evidence type="ECO:0000313" key="2">
    <source>
        <dbReference type="EMBL" id="SFT86066.1"/>
    </source>
</evidence>
<dbReference type="OrthoDB" id="9796652at2"/>
<dbReference type="EMBL" id="FPAW01000010">
    <property type="protein sequence ID" value="SFT86066.1"/>
    <property type="molecule type" value="Genomic_DNA"/>
</dbReference>
<evidence type="ECO:0000256" key="1">
    <source>
        <dbReference type="ARBA" id="ARBA00006484"/>
    </source>
</evidence>
<dbReference type="InterPro" id="IPR002347">
    <property type="entry name" value="SDR_fam"/>
</dbReference>
<dbReference type="STRING" id="999627.SAMN05216236_11018"/>
<dbReference type="Proteomes" id="UP000182466">
    <property type="component" value="Unassembled WGS sequence"/>
</dbReference>
<dbReference type="PANTHER" id="PTHR42760:SF123">
    <property type="entry name" value="OXIDOREDUCTASE"/>
    <property type="match status" value="1"/>
</dbReference>
<dbReference type="FunFam" id="3.40.50.720:FF:000084">
    <property type="entry name" value="Short-chain dehydrogenase reductase"/>
    <property type="match status" value="1"/>
</dbReference>
<accession>A0A1I7BFU2</accession>
<name>A0A1I7BFU2_9RHOB</name>
<dbReference type="Gene3D" id="3.40.50.720">
    <property type="entry name" value="NAD(P)-binding Rossmann-like Domain"/>
    <property type="match status" value="1"/>
</dbReference>
<dbReference type="PRINTS" id="PR00081">
    <property type="entry name" value="GDHRDH"/>
</dbReference>
<dbReference type="SUPFAM" id="SSF51735">
    <property type="entry name" value="NAD(P)-binding Rossmann-fold domains"/>
    <property type="match status" value="1"/>
</dbReference>
<dbReference type="eggNOG" id="COG1028">
    <property type="taxonomic scope" value="Bacteria"/>
</dbReference>
<dbReference type="GO" id="GO:0030497">
    <property type="term" value="P:fatty acid elongation"/>
    <property type="evidence" value="ECO:0007669"/>
    <property type="project" value="TreeGrafter"/>
</dbReference>
<dbReference type="RefSeq" id="WP_036050273.1">
    <property type="nucleotide sequence ID" value="NZ_FPAW01000010.1"/>
</dbReference>
<proteinExistence type="inferred from homology"/>
<gene>
    <name evidence="2" type="ORF">SAMN05216236_11018</name>
</gene>
<dbReference type="GO" id="GO:0016616">
    <property type="term" value="F:oxidoreductase activity, acting on the CH-OH group of donors, NAD or NADP as acceptor"/>
    <property type="evidence" value="ECO:0007669"/>
    <property type="project" value="TreeGrafter"/>
</dbReference>
<reference evidence="2 3" key="1">
    <citation type="submission" date="2016-10" db="EMBL/GenBank/DDBJ databases">
        <authorList>
            <person name="de Groot N.N."/>
        </authorList>
    </citation>
    <scope>NUCLEOTIDE SEQUENCE [LARGE SCALE GENOMIC DNA]</scope>
    <source>
        <strain evidence="2 3">CGMCC 1.10959</strain>
    </source>
</reference>
<keyword evidence="3" id="KW-1185">Reference proteome</keyword>
<dbReference type="Pfam" id="PF13561">
    <property type="entry name" value="adh_short_C2"/>
    <property type="match status" value="1"/>
</dbReference>
<comment type="similarity">
    <text evidence="1">Belongs to the short-chain dehydrogenases/reductases (SDR) family.</text>
</comment>
<dbReference type="InterPro" id="IPR020904">
    <property type="entry name" value="Sc_DH/Rdtase_CS"/>
</dbReference>
<dbReference type="AlphaFoldDB" id="A0A1I7BFU2"/>